<reference evidence="3" key="1">
    <citation type="journal article" date="2006" name="J. Bacteriol.">
        <title>Pathogenomic sequence analysis of Bacillus cereus and Bacillus thuringiensis isolates closely related to Bacillus anthracis.</title>
        <authorList>
            <person name="Han C.S."/>
            <person name="Xie G."/>
            <person name="Challacombe J.F."/>
            <person name="Altherr M.R."/>
            <person name="Bhotika S.S."/>
            <person name="Brown N."/>
            <person name="Bruce D."/>
            <person name="Campbell C.S."/>
            <person name="Campbell M.L."/>
            <person name="Chen J."/>
            <person name="Chertkov O."/>
            <person name="Cleland C."/>
            <person name="Dimitrijevic M."/>
            <person name="Doggett N.A."/>
            <person name="Fawcett J.J."/>
            <person name="Glavina T."/>
            <person name="Goodwin L.A."/>
            <person name="Green L.D."/>
            <person name="Hill K.K."/>
            <person name="Hitchcock P."/>
            <person name="Jackson P.J."/>
            <person name="Keim P."/>
            <person name="Kewalramani A.R."/>
            <person name="Longmire J."/>
            <person name="Lucas S."/>
            <person name="Malfatti S."/>
            <person name="McMurry K."/>
            <person name="Meincke L.J."/>
            <person name="Misra M."/>
            <person name="Moseman B.L."/>
            <person name="Mundt M."/>
            <person name="Munk A.C."/>
            <person name="Okinaka R.T."/>
            <person name="Parson-Quintana B."/>
            <person name="Reilly L.P."/>
            <person name="Richardson P."/>
            <person name="Robinson D.L."/>
            <person name="Rubin E."/>
            <person name="Saunders E."/>
            <person name="Tapia R."/>
            <person name="Tesmer J.G."/>
            <person name="Thayer N."/>
            <person name="Thompson L.S."/>
            <person name="Tice H."/>
            <person name="Ticknor L.O."/>
            <person name="Wills P.L."/>
            <person name="Brettin T.S."/>
            <person name="Gilna P."/>
        </authorList>
    </citation>
    <scope>NUCLEOTIDE SEQUENCE [LARGE SCALE GENOMIC DNA]</scope>
    <source>
        <strain evidence="3">ZK / E33L</strain>
    </source>
</reference>
<name>Q63G72_BACCZ</name>
<dbReference type="RefSeq" id="WP_000821976.1">
    <property type="nucleotide sequence ID" value="NC_006274.1"/>
</dbReference>
<protein>
    <submittedName>
        <fullName evidence="2">Serine/threonine protein phosphatase</fullName>
        <ecNumber evidence="2">3.1.3.16</ecNumber>
    </submittedName>
</protein>
<dbReference type="Gene3D" id="3.60.21.10">
    <property type="match status" value="1"/>
</dbReference>
<dbReference type="CDD" id="cd00144">
    <property type="entry name" value="MPP_PPP_family"/>
    <property type="match status" value="1"/>
</dbReference>
<dbReference type="AlphaFoldDB" id="Q63G72"/>
<dbReference type="InterPro" id="IPR004843">
    <property type="entry name" value="Calcineurin-like_PHP"/>
</dbReference>
<dbReference type="GO" id="GO:0004722">
    <property type="term" value="F:protein serine/threonine phosphatase activity"/>
    <property type="evidence" value="ECO:0007669"/>
    <property type="project" value="UniProtKB-EC"/>
</dbReference>
<dbReference type="PATRIC" id="fig|288681.22.peg.5112"/>
<dbReference type="InterPro" id="IPR029052">
    <property type="entry name" value="Metallo-depent_PP-like"/>
</dbReference>
<organism evidence="2 3">
    <name type="scientific">Bacillus cereus (strain ZK / E33L)</name>
    <dbReference type="NCBI Taxonomy" id="288681"/>
    <lineage>
        <taxon>Bacteria</taxon>
        <taxon>Bacillati</taxon>
        <taxon>Bacillota</taxon>
        <taxon>Bacilli</taxon>
        <taxon>Bacillales</taxon>
        <taxon>Bacillaceae</taxon>
        <taxon>Bacillus</taxon>
        <taxon>Bacillus cereus group</taxon>
    </lineage>
</organism>
<proteinExistence type="predicted"/>
<sequence length="238" mass="27291">MKRILVISDIHGEIEKFEQLLEEAQYDAKQDQLILLGDYVDRGPNARAVIERVKELKEDGALVLKGNHEDMMIKALTTDEERSWNHWVKRNGGDKTLYSYGFVEEDIVVNEEDFQKPILQSHVLEDHVKFIQELDHYIETEEYIFVHAGVKPLKRVSECEPYTLMWIRNEFHNGYSGEKVVVFGHTETKTLHGSENCGENCGVYFGSNRIIGIDGGAVYGGQLNCLELPSKKVYVVKN</sequence>
<evidence type="ECO:0000313" key="2">
    <source>
        <dbReference type="EMBL" id="AAU19757.1"/>
    </source>
</evidence>
<evidence type="ECO:0000313" key="3">
    <source>
        <dbReference type="Proteomes" id="UP000002612"/>
    </source>
</evidence>
<evidence type="ECO:0000259" key="1">
    <source>
        <dbReference type="Pfam" id="PF00149"/>
    </source>
</evidence>
<dbReference type="InterPro" id="IPR050126">
    <property type="entry name" value="Ap4A_hydrolase"/>
</dbReference>
<accession>Q63G72</accession>
<dbReference type="GO" id="GO:0110154">
    <property type="term" value="P:RNA decapping"/>
    <property type="evidence" value="ECO:0007669"/>
    <property type="project" value="TreeGrafter"/>
</dbReference>
<dbReference type="EC" id="3.1.3.16" evidence="2"/>
<dbReference type="Pfam" id="PF00149">
    <property type="entry name" value="Metallophos"/>
    <property type="match status" value="1"/>
</dbReference>
<feature type="domain" description="Calcineurin-like phosphoesterase" evidence="1">
    <location>
        <begin position="3"/>
        <end position="209"/>
    </location>
</feature>
<dbReference type="EMBL" id="CP000001">
    <property type="protein sequence ID" value="AAU19757.1"/>
    <property type="molecule type" value="Genomic_DNA"/>
</dbReference>
<dbReference type="GO" id="GO:0005737">
    <property type="term" value="C:cytoplasm"/>
    <property type="evidence" value="ECO:0007669"/>
    <property type="project" value="TreeGrafter"/>
</dbReference>
<dbReference type="SUPFAM" id="SSF56300">
    <property type="entry name" value="Metallo-dependent phosphatases"/>
    <property type="match status" value="1"/>
</dbReference>
<dbReference type="PANTHER" id="PTHR42850:SF4">
    <property type="entry name" value="ZINC-DEPENDENT ENDOPOLYPHOSPHATASE"/>
    <property type="match status" value="1"/>
</dbReference>
<dbReference type="Proteomes" id="UP000002612">
    <property type="component" value="Chromosome"/>
</dbReference>
<dbReference type="KEGG" id="bcz:BCE33L0483"/>
<dbReference type="GO" id="GO:0008803">
    <property type="term" value="F:bis(5'-nucleosyl)-tetraphosphatase (symmetrical) activity"/>
    <property type="evidence" value="ECO:0007669"/>
    <property type="project" value="TreeGrafter"/>
</dbReference>
<dbReference type="PANTHER" id="PTHR42850">
    <property type="entry name" value="METALLOPHOSPHOESTERASE"/>
    <property type="match status" value="1"/>
</dbReference>
<keyword evidence="2" id="KW-0378">Hydrolase</keyword>
<gene>
    <name evidence="2" type="primary">pphA</name>
    <name evidence="2" type="ordered locus">BCE33L0483</name>
</gene>